<reference evidence="1 2" key="1">
    <citation type="submission" date="2023-09" db="EMBL/GenBank/DDBJ databases">
        <title>Novel taxa isolated from Blanes Bay.</title>
        <authorList>
            <person name="Rey-Velasco X."/>
            <person name="Lucena T."/>
        </authorList>
    </citation>
    <scope>NUCLEOTIDE SEQUENCE [LARGE SCALE GENOMIC DNA]</scope>
    <source>
        <strain evidence="1 2">S334</strain>
    </source>
</reference>
<proteinExistence type="predicted"/>
<sequence>MDVNRTNELKSLLDATIDSDTAAWLQQKLAEIIDSESTKDLYLTYSLLGNKLRSAGSLNYKTIDNAALKEYLTRHSADALQVARIYLLSRVLEANGDYFRPKVANLIQVADTGELETFLKFLTLLPHPENYKQTAVEALRTNIATIFDAISAYNPYPGKYFNDRQWNQMYLKAAFMQQDLSRILDVDKRANADLARIISDYAHERWAASRDVDPQFWRPVAEYLDEGLLKDMERLLQSENPAENKAGALCCFRSNKKEAKELLDTHPELKNAVADGEITWADLNDKNNL</sequence>
<dbReference type="InterPro" id="IPR047715">
    <property type="entry name" value="EboA_dom"/>
</dbReference>
<name>A0ABU3L280_9FLAO</name>
<organism evidence="1 2">
    <name type="scientific">Pricia mediterranea</name>
    <dbReference type="NCBI Taxonomy" id="3076079"/>
    <lineage>
        <taxon>Bacteria</taxon>
        <taxon>Pseudomonadati</taxon>
        <taxon>Bacteroidota</taxon>
        <taxon>Flavobacteriia</taxon>
        <taxon>Flavobacteriales</taxon>
        <taxon>Flavobacteriaceae</taxon>
        <taxon>Pricia</taxon>
    </lineage>
</organism>
<accession>A0ABU3L280</accession>
<evidence type="ECO:0000313" key="1">
    <source>
        <dbReference type="EMBL" id="MDT7827304.1"/>
    </source>
</evidence>
<evidence type="ECO:0000313" key="2">
    <source>
        <dbReference type="Proteomes" id="UP001250656"/>
    </source>
</evidence>
<protein>
    <submittedName>
        <fullName evidence="1">EboA domain-containing protein</fullName>
    </submittedName>
</protein>
<dbReference type="RefSeq" id="WP_314012166.1">
    <property type="nucleotide sequence ID" value="NZ_JAVTTP010000001.1"/>
</dbReference>
<comment type="caution">
    <text evidence="1">The sequence shown here is derived from an EMBL/GenBank/DDBJ whole genome shotgun (WGS) entry which is preliminary data.</text>
</comment>
<dbReference type="EMBL" id="JAVTTP010000001">
    <property type="protein sequence ID" value="MDT7827304.1"/>
    <property type="molecule type" value="Genomic_DNA"/>
</dbReference>
<dbReference type="Proteomes" id="UP001250656">
    <property type="component" value="Unassembled WGS sequence"/>
</dbReference>
<keyword evidence="2" id="KW-1185">Reference proteome</keyword>
<gene>
    <name evidence="1" type="ORF">RQM65_01335</name>
</gene>
<dbReference type="NCBIfam" id="NF035938">
    <property type="entry name" value="EboA_domain"/>
    <property type="match status" value="1"/>
</dbReference>